<dbReference type="Proteomes" id="UP000765509">
    <property type="component" value="Unassembled WGS sequence"/>
</dbReference>
<gene>
    <name evidence="1" type="ORF">O181_062869</name>
</gene>
<reference evidence="1" key="1">
    <citation type="submission" date="2021-03" db="EMBL/GenBank/DDBJ databases">
        <title>Draft genome sequence of rust myrtle Austropuccinia psidii MF-1, a brazilian biotype.</title>
        <authorList>
            <person name="Quecine M.C."/>
            <person name="Pachon D.M.R."/>
            <person name="Bonatelli M.L."/>
            <person name="Correr F.H."/>
            <person name="Franceschini L.M."/>
            <person name="Leite T.F."/>
            <person name="Margarido G.R.A."/>
            <person name="Almeida C.A."/>
            <person name="Ferrarezi J.A."/>
            <person name="Labate C.A."/>
        </authorList>
    </citation>
    <scope>NUCLEOTIDE SEQUENCE</scope>
    <source>
        <strain evidence="1">MF-1</strain>
    </source>
</reference>
<dbReference type="EMBL" id="AVOT02030068">
    <property type="protein sequence ID" value="MBW0523154.1"/>
    <property type="molecule type" value="Genomic_DNA"/>
</dbReference>
<evidence type="ECO:0000313" key="2">
    <source>
        <dbReference type="Proteomes" id="UP000765509"/>
    </source>
</evidence>
<comment type="caution">
    <text evidence="1">The sequence shown here is derived from an EMBL/GenBank/DDBJ whole genome shotgun (WGS) entry which is preliminary data.</text>
</comment>
<keyword evidence="2" id="KW-1185">Reference proteome</keyword>
<dbReference type="AlphaFoldDB" id="A0A9Q3EKZ7"/>
<proteinExistence type="predicted"/>
<organism evidence="1 2">
    <name type="scientific">Austropuccinia psidii MF-1</name>
    <dbReference type="NCBI Taxonomy" id="1389203"/>
    <lineage>
        <taxon>Eukaryota</taxon>
        <taxon>Fungi</taxon>
        <taxon>Dikarya</taxon>
        <taxon>Basidiomycota</taxon>
        <taxon>Pucciniomycotina</taxon>
        <taxon>Pucciniomycetes</taxon>
        <taxon>Pucciniales</taxon>
        <taxon>Sphaerophragmiaceae</taxon>
        <taxon>Austropuccinia</taxon>
    </lineage>
</organism>
<name>A0A9Q3EKZ7_9BASI</name>
<protein>
    <submittedName>
        <fullName evidence="1">Uncharacterized protein</fullName>
    </submittedName>
</protein>
<evidence type="ECO:0000313" key="1">
    <source>
        <dbReference type="EMBL" id="MBW0523154.1"/>
    </source>
</evidence>
<sequence length="103" mass="11640">MSIPGALAFWIYVDCFIAHVKSSCLATIGPIMLICLNLPPSEILKPENVYVAAIMPRPKEPTALQFNYLLVLLIKELKALWQGYYFHPPQWDLNNPIPMLPSS</sequence>
<accession>A0A9Q3EKZ7</accession>
<dbReference type="OrthoDB" id="3039677at2759"/>